<accession>A0ABT1SJQ2</accession>
<reference evidence="1 2" key="1">
    <citation type="submission" date="2022-06" db="EMBL/GenBank/DDBJ databases">
        <title>Isolation of gut microbiota from human fecal samples.</title>
        <authorList>
            <person name="Pamer E.G."/>
            <person name="Barat B."/>
            <person name="Waligurski E."/>
            <person name="Medina S."/>
            <person name="Paddock L."/>
            <person name="Mostad J."/>
        </authorList>
    </citation>
    <scope>NUCLEOTIDE SEQUENCE [LARGE SCALE GENOMIC DNA]</scope>
    <source>
        <strain evidence="1 2">DFI.6.1</strain>
    </source>
</reference>
<organism evidence="1 2">
    <name type="scientific">Massilicoli timonensis</name>
    <dbReference type="NCBI Taxonomy" id="2015901"/>
    <lineage>
        <taxon>Bacteria</taxon>
        <taxon>Bacillati</taxon>
        <taxon>Bacillota</taxon>
        <taxon>Erysipelotrichia</taxon>
        <taxon>Erysipelotrichales</taxon>
        <taxon>Erysipelotrichaceae</taxon>
        <taxon>Massilicoli</taxon>
    </lineage>
</organism>
<gene>
    <name evidence="1" type="ORF">NE663_04105</name>
</gene>
<comment type="caution">
    <text evidence="1">The sequence shown here is derived from an EMBL/GenBank/DDBJ whole genome shotgun (WGS) entry which is preliminary data.</text>
</comment>
<evidence type="ECO:0000313" key="2">
    <source>
        <dbReference type="Proteomes" id="UP001524435"/>
    </source>
</evidence>
<name>A0ABT1SJQ2_9FIRM</name>
<evidence type="ECO:0008006" key="3">
    <source>
        <dbReference type="Google" id="ProtNLM"/>
    </source>
</evidence>
<keyword evidence="2" id="KW-1185">Reference proteome</keyword>
<dbReference type="CDD" id="cd00118">
    <property type="entry name" value="LysM"/>
    <property type="match status" value="1"/>
</dbReference>
<dbReference type="RefSeq" id="WP_256197550.1">
    <property type="nucleotide sequence ID" value="NZ_JANGCH010000004.1"/>
</dbReference>
<protein>
    <recommendedName>
        <fullName evidence="3">LysM domain protein</fullName>
    </recommendedName>
</protein>
<sequence length="198" mass="22382">MRTMKIEKLLEMDEPVLAVHQLKVEEDLRYERQSDGIHASGPVYISGSWSAESGTYPISEVLEFDVLAPQEKLSGEAFHLDVISVKSEILHDQIVIEIAFAVSGLIEEEKNAPALCEESEQEEAKTQKQDEAEMIDVSESFEDLLEDDNSTLTTYRFVVARKNDTYAAIAQRYAVAEADLREVNHHKEIPYKTLVLLP</sequence>
<dbReference type="EMBL" id="JANGCH010000004">
    <property type="protein sequence ID" value="MCQ5121439.1"/>
    <property type="molecule type" value="Genomic_DNA"/>
</dbReference>
<proteinExistence type="predicted"/>
<dbReference type="InterPro" id="IPR018392">
    <property type="entry name" value="LysM"/>
</dbReference>
<dbReference type="Proteomes" id="UP001524435">
    <property type="component" value="Unassembled WGS sequence"/>
</dbReference>
<evidence type="ECO:0000313" key="1">
    <source>
        <dbReference type="EMBL" id="MCQ5121439.1"/>
    </source>
</evidence>